<comment type="caution">
    <text evidence="1">The sequence shown here is derived from an EMBL/GenBank/DDBJ whole genome shotgun (WGS) entry which is preliminary data.</text>
</comment>
<evidence type="ECO:0000313" key="2">
    <source>
        <dbReference type="Proteomes" id="UP000807115"/>
    </source>
</evidence>
<sequence>MLMLTAPGEWRPHAWFLTSTSMSCGSHTLTSIIRTSVSSSYFTTLRPAVIVAGVFTRSVTCEWQHLLLGQDLNRSVIGSVLILYILYITHDRSVREFTRIKSRHVPLLYNLTR</sequence>
<reference evidence="1" key="2">
    <citation type="submission" date="2020-10" db="EMBL/GenBank/DDBJ databases">
        <authorList>
            <person name="Cooper E.A."/>
            <person name="Brenton Z.W."/>
            <person name="Flinn B.S."/>
            <person name="Jenkins J."/>
            <person name="Shu S."/>
            <person name="Flowers D."/>
            <person name="Luo F."/>
            <person name="Wang Y."/>
            <person name="Xia P."/>
            <person name="Barry K."/>
            <person name="Daum C."/>
            <person name="Lipzen A."/>
            <person name="Yoshinaga Y."/>
            <person name="Schmutz J."/>
            <person name="Saski C."/>
            <person name="Vermerris W."/>
            <person name="Kresovich S."/>
        </authorList>
    </citation>
    <scope>NUCLEOTIDE SEQUENCE</scope>
</reference>
<dbReference type="EMBL" id="CM027682">
    <property type="protein sequence ID" value="KAG0538743.1"/>
    <property type="molecule type" value="Genomic_DNA"/>
</dbReference>
<reference evidence="1" key="1">
    <citation type="journal article" date="2019" name="BMC Genomics">
        <title>A new reference genome for Sorghum bicolor reveals high levels of sequence similarity between sweet and grain genotypes: implications for the genetics of sugar metabolism.</title>
        <authorList>
            <person name="Cooper E.A."/>
            <person name="Brenton Z.W."/>
            <person name="Flinn B.S."/>
            <person name="Jenkins J."/>
            <person name="Shu S."/>
            <person name="Flowers D."/>
            <person name="Luo F."/>
            <person name="Wang Y."/>
            <person name="Xia P."/>
            <person name="Barry K."/>
            <person name="Daum C."/>
            <person name="Lipzen A."/>
            <person name="Yoshinaga Y."/>
            <person name="Schmutz J."/>
            <person name="Saski C."/>
            <person name="Vermerris W."/>
            <person name="Kresovich S."/>
        </authorList>
    </citation>
    <scope>NUCLEOTIDE SEQUENCE</scope>
</reference>
<gene>
    <name evidence="1" type="ORF">BDA96_03G262800</name>
</gene>
<organism evidence="1 2">
    <name type="scientific">Sorghum bicolor</name>
    <name type="common">Sorghum</name>
    <name type="synonym">Sorghum vulgare</name>
    <dbReference type="NCBI Taxonomy" id="4558"/>
    <lineage>
        <taxon>Eukaryota</taxon>
        <taxon>Viridiplantae</taxon>
        <taxon>Streptophyta</taxon>
        <taxon>Embryophyta</taxon>
        <taxon>Tracheophyta</taxon>
        <taxon>Spermatophyta</taxon>
        <taxon>Magnoliopsida</taxon>
        <taxon>Liliopsida</taxon>
        <taxon>Poales</taxon>
        <taxon>Poaceae</taxon>
        <taxon>PACMAD clade</taxon>
        <taxon>Panicoideae</taxon>
        <taxon>Andropogonodae</taxon>
        <taxon>Andropogoneae</taxon>
        <taxon>Sorghinae</taxon>
        <taxon>Sorghum</taxon>
    </lineage>
</organism>
<dbReference type="Proteomes" id="UP000807115">
    <property type="component" value="Chromosome 3"/>
</dbReference>
<proteinExistence type="predicted"/>
<name>A0A921RFR7_SORBI</name>
<dbReference type="AlphaFoldDB" id="A0A921RFR7"/>
<protein>
    <submittedName>
        <fullName evidence="1">Uncharacterized protein</fullName>
    </submittedName>
</protein>
<evidence type="ECO:0000313" key="1">
    <source>
        <dbReference type="EMBL" id="KAG0538743.1"/>
    </source>
</evidence>
<accession>A0A921RFR7</accession>